<evidence type="ECO:0000313" key="2">
    <source>
        <dbReference type="EMBL" id="GAA0142895.1"/>
    </source>
</evidence>
<feature type="region of interest" description="Disordered" evidence="1">
    <location>
        <begin position="93"/>
        <end position="127"/>
    </location>
</feature>
<comment type="caution">
    <text evidence="2">The sequence shown here is derived from an EMBL/GenBank/DDBJ whole genome shotgun (WGS) entry which is preliminary data.</text>
</comment>
<dbReference type="AlphaFoldDB" id="A0AAV3NY23"/>
<protein>
    <submittedName>
        <fullName evidence="2">Uncharacterized protein</fullName>
    </submittedName>
</protein>
<gene>
    <name evidence="2" type="ORF">LIER_03695</name>
</gene>
<reference evidence="2 3" key="1">
    <citation type="submission" date="2024-01" db="EMBL/GenBank/DDBJ databases">
        <title>The complete chloroplast genome sequence of Lithospermum erythrorhizon: insights into the phylogenetic relationship among Boraginaceae species and the maternal lineages of purple gromwells.</title>
        <authorList>
            <person name="Okada T."/>
            <person name="Watanabe K."/>
        </authorList>
    </citation>
    <scope>NUCLEOTIDE SEQUENCE [LARGE SCALE GENOMIC DNA]</scope>
</reference>
<feature type="region of interest" description="Disordered" evidence="1">
    <location>
        <begin position="143"/>
        <end position="252"/>
    </location>
</feature>
<keyword evidence="3" id="KW-1185">Reference proteome</keyword>
<dbReference type="EMBL" id="BAABME010000452">
    <property type="protein sequence ID" value="GAA0142895.1"/>
    <property type="molecule type" value="Genomic_DNA"/>
</dbReference>
<evidence type="ECO:0000313" key="3">
    <source>
        <dbReference type="Proteomes" id="UP001454036"/>
    </source>
</evidence>
<organism evidence="2 3">
    <name type="scientific">Lithospermum erythrorhizon</name>
    <name type="common">Purple gromwell</name>
    <name type="synonym">Lithospermum officinale var. erythrorhizon</name>
    <dbReference type="NCBI Taxonomy" id="34254"/>
    <lineage>
        <taxon>Eukaryota</taxon>
        <taxon>Viridiplantae</taxon>
        <taxon>Streptophyta</taxon>
        <taxon>Embryophyta</taxon>
        <taxon>Tracheophyta</taxon>
        <taxon>Spermatophyta</taxon>
        <taxon>Magnoliopsida</taxon>
        <taxon>eudicotyledons</taxon>
        <taxon>Gunneridae</taxon>
        <taxon>Pentapetalae</taxon>
        <taxon>asterids</taxon>
        <taxon>lamiids</taxon>
        <taxon>Boraginales</taxon>
        <taxon>Boraginaceae</taxon>
        <taxon>Boraginoideae</taxon>
        <taxon>Lithospermeae</taxon>
        <taxon>Lithospermum</taxon>
    </lineage>
</organism>
<dbReference type="Proteomes" id="UP001454036">
    <property type="component" value="Unassembled WGS sequence"/>
</dbReference>
<feature type="region of interest" description="Disordered" evidence="1">
    <location>
        <begin position="1"/>
        <end position="20"/>
    </location>
</feature>
<proteinExistence type="predicted"/>
<evidence type="ECO:0000256" key="1">
    <source>
        <dbReference type="SAM" id="MobiDB-lite"/>
    </source>
</evidence>
<accession>A0AAV3NY23</accession>
<sequence length="252" mass="27069">MTSGSNKRSPSHPERPDSPVLVMEPKTLAFCRLYIAIGAEISMGDLRFTPHHDPFANMVIPQEVAENIARYPNEASGEGSTRPTEVFFVQPSEAHNPEVAQSNPSSAPSPTPAPSPAPGVDASQTGASATQIDDLLQAAEKYVEPKDISFSSMTGERRPAFRKTKRSAPEEGQPKAFAPRKKHTTQWPKQVEQLIISEDPPAASSPPPSAPVVTMNIPSPPSLQEMPSFPSSSLLEDVADSRPKAPDTQPTS</sequence>
<name>A0AAV3NY23_LITER</name>
<feature type="compositionally biased region" description="Pro residues" evidence="1">
    <location>
        <begin position="107"/>
        <end position="117"/>
    </location>
</feature>